<evidence type="ECO:0000313" key="18">
    <source>
        <dbReference type="EMBL" id="KAK0411517.1"/>
    </source>
</evidence>
<dbReference type="InterPro" id="IPR006201">
    <property type="entry name" value="Neur_channel"/>
</dbReference>
<feature type="region of interest" description="Disordered" evidence="16">
    <location>
        <begin position="378"/>
        <end position="403"/>
    </location>
</feature>
<protein>
    <recommendedName>
        <fullName evidence="13">Acetylcholine receptor-like protein cup-4</fullName>
    </recommendedName>
    <alternativeName>
        <fullName evidence="14">Coelomocyte uptake defective protein 4</fullName>
    </alternativeName>
</protein>
<sequence length="476" mass="53836">MHPARLLLVFGASVALVSGFIDPNKEIETAIMQNYNRKHRPVKKDSTTVQVKVQLMINHVEEVDEHEQTMKLHGLLWATWYDEYLVWDAAKYNNTRSIAIESWKIWQPSLALYNSARGNGWHLYMHGVPATVSSDGKVLSSGTFTFHVTCLFDFSNYPYDEQNCPIVIADWVYDLSKVNLSDPLLDERSKPMIRLSFDPMSSDPKKHVAGWEIQDSWRNHCYWGPNGCKEGAPAGQTEWFWSLLEFGVKIKRQAPYYGLIVILPTMVTCVLALAAFWIDDHRVAITLTVLNIILQGVFGWDLIQQLPPGNNAMPKIVILYGVNLGLAALSLVVHILIQFFCSVVPEDIELPFQLTTLTARLREIRLFSAKGLSFDPQLLLNGDSEDDTEEEGRPSPQPTTEATLIDMEPVSNVENSVPNNHVSEEVNTVIPQTPSPDPKTSPKTLSHLAQQLYVIRRALFVIYTIVYLIMLPICLF</sequence>
<comment type="subcellular location">
    <subcellularLocation>
        <location evidence="1">Cytoplasmic vesicle membrane</location>
        <topology evidence="1">Multi-pass membrane protein</topology>
    </subcellularLocation>
</comment>
<evidence type="ECO:0000256" key="15">
    <source>
        <dbReference type="RuleBase" id="RU000687"/>
    </source>
</evidence>
<dbReference type="GO" id="GO:0006897">
    <property type="term" value="P:endocytosis"/>
    <property type="evidence" value="ECO:0007669"/>
    <property type="project" value="UniProtKB-KW"/>
</dbReference>
<feature type="domain" description="Neurotransmitter-gated ion-channel ligand-binding" evidence="17">
    <location>
        <begin position="27"/>
        <end position="181"/>
    </location>
</feature>
<dbReference type="InterPro" id="IPR036734">
    <property type="entry name" value="Neur_chan_lig-bd_sf"/>
</dbReference>
<evidence type="ECO:0000256" key="1">
    <source>
        <dbReference type="ARBA" id="ARBA00004439"/>
    </source>
</evidence>
<accession>A0AA39HT16</accession>
<keyword evidence="2 15" id="KW-0813">Transport</keyword>
<comment type="caution">
    <text evidence="18">The sequence shown here is derived from an EMBL/GenBank/DDBJ whole genome shotgun (WGS) entry which is preliminary data.</text>
</comment>
<keyword evidence="10" id="KW-0325">Glycoprotein</keyword>
<keyword evidence="7 15" id="KW-0406">Ion transport</keyword>
<evidence type="ECO:0000256" key="7">
    <source>
        <dbReference type="ARBA" id="ARBA00023065"/>
    </source>
</evidence>
<evidence type="ECO:0000256" key="9">
    <source>
        <dbReference type="ARBA" id="ARBA00023170"/>
    </source>
</evidence>
<evidence type="ECO:0000256" key="8">
    <source>
        <dbReference type="ARBA" id="ARBA00023136"/>
    </source>
</evidence>
<evidence type="ECO:0000256" key="16">
    <source>
        <dbReference type="SAM" id="MobiDB-lite"/>
    </source>
</evidence>
<dbReference type="CDD" id="cd18989">
    <property type="entry name" value="LGIC_ECD_cation"/>
    <property type="match status" value="1"/>
</dbReference>
<organism evidence="18 19">
    <name type="scientific">Steinernema hermaphroditum</name>
    <dbReference type="NCBI Taxonomy" id="289476"/>
    <lineage>
        <taxon>Eukaryota</taxon>
        <taxon>Metazoa</taxon>
        <taxon>Ecdysozoa</taxon>
        <taxon>Nematoda</taxon>
        <taxon>Chromadorea</taxon>
        <taxon>Rhabditida</taxon>
        <taxon>Tylenchina</taxon>
        <taxon>Panagrolaimomorpha</taxon>
        <taxon>Strongyloidoidea</taxon>
        <taxon>Steinernematidae</taxon>
        <taxon>Steinernema</taxon>
    </lineage>
</organism>
<dbReference type="PROSITE" id="PS00236">
    <property type="entry name" value="NEUROTR_ION_CHANNEL"/>
    <property type="match status" value="1"/>
</dbReference>
<evidence type="ECO:0000256" key="4">
    <source>
        <dbReference type="ARBA" id="ARBA00022692"/>
    </source>
</evidence>
<dbReference type="InterPro" id="IPR036719">
    <property type="entry name" value="Neuro-gated_channel_TM_sf"/>
</dbReference>
<dbReference type="GO" id="GO:0005230">
    <property type="term" value="F:extracellular ligand-gated monoatomic ion channel activity"/>
    <property type="evidence" value="ECO:0007669"/>
    <property type="project" value="InterPro"/>
</dbReference>
<feature type="transmembrane region" description="Helical" evidence="15">
    <location>
        <begin position="315"/>
        <end position="337"/>
    </location>
</feature>
<evidence type="ECO:0000259" key="17">
    <source>
        <dbReference type="Pfam" id="PF02931"/>
    </source>
</evidence>
<dbReference type="GO" id="GO:0004888">
    <property type="term" value="F:transmembrane signaling receptor activity"/>
    <property type="evidence" value="ECO:0007669"/>
    <property type="project" value="InterPro"/>
</dbReference>
<evidence type="ECO:0000256" key="13">
    <source>
        <dbReference type="ARBA" id="ARBA00074610"/>
    </source>
</evidence>
<evidence type="ECO:0000256" key="11">
    <source>
        <dbReference type="ARBA" id="ARBA00023303"/>
    </source>
</evidence>
<keyword evidence="6 15" id="KW-1133">Transmembrane helix</keyword>
<dbReference type="SUPFAM" id="SSF90112">
    <property type="entry name" value="Neurotransmitter-gated ion-channel transmembrane pore"/>
    <property type="match status" value="1"/>
</dbReference>
<name>A0AA39HT16_9BILA</name>
<evidence type="ECO:0000256" key="5">
    <source>
        <dbReference type="ARBA" id="ARBA00022729"/>
    </source>
</evidence>
<keyword evidence="8 15" id="KW-0472">Membrane</keyword>
<keyword evidence="5 15" id="KW-0732">Signal</keyword>
<evidence type="ECO:0000256" key="10">
    <source>
        <dbReference type="ARBA" id="ARBA00023180"/>
    </source>
</evidence>
<keyword evidence="11 15" id="KW-0407">Ion channel</keyword>
<keyword evidence="19" id="KW-1185">Reference proteome</keyword>
<dbReference type="PANTHER" id="PTHR18945">
    <property type="entry name" value="NEUROTRANSMITTER GATED ION CHANNEL"/>
    <property type="match status" value="1"/>
</dbReference>
<evidence type="ECO:0000256" key="12">
    <source>
        <dbReference type="ARBA" id="ARBA00056246"/>
    </source>
</evidence>
<dbReference type="EMBL" id="JAUCMV010000003">
    <property type="protein sequence ID" value="KAK0411517.1"/>
    <property type="molecule type" value="Genomic_DNA"/>
</dbReference>
<evidence type="ECO:0000256" key="2">
    <source>
        <dbReference type="ARBA" id="ARBA00022448"/>
    </source>
</evidence>
<dbReference type="InterPro" id="IPR018000">
    <property type="entry name" value="Neurotransmitter_ion_chnl_CS"/>
</dbReference>
<evidence type="ECO:0000256" key="14">
    <source>
        <dbReference type="ARBA" id="ARBA00075302"/>
    </source>
</evidence>
<evidence type="ECO:0000313" key="19">
    <source>
        <dbReference type="Proteomes" id="UP001175271"/>
    </source>
</evidence>
<proteinExistence type="inferred from homology"/>
<dbReference type="Pfam" id="PF02931">
    <property type="entry name" value="Neur_chan_LBD"/>
    <property type="match status" value="1"/>
</dbReference>
<gene>
    <name evidence="18" type="ORF">QR680_005690</name>
</gene>
<feature type="signal peptide" evidence="15">
    <location>
        <begin position="1"/>
        <end position="19"/>
    </location>
</feature>
<dbReference type="Proteomes" id="UP001175271">
    <property type="component" value="Unassembled WGS sequence"/>
</dbReference>
<dbReference type="FunFam" id="2.70.170.10:FF:000057">
    <property type="entry name" value="Ligand-Gated ion Channel"/>
    <property type="match status" value="1"/>
</dbReference>
<comment type="function">
    <text evidence="12">Thought to regulate endocytosis in coelomocytes through modulation of phospholipase C activity. Possible acetylcholine receptor.</text>
</comment>
<feature type="chain" id="PRO_5041487104" description="Acetylcholine receptor-like protein cup-4" evidence="15">
    <location>
        <begin position="20"/>
        <end position="476"/>
    </location>
</feature>
<keyword evidence="9" id="KW-0675">Receptor</keyword>
<feature type="transmembrane region" description="Helical" evidence="15">
    <location>
        <begin position="283"/>
        <end position="303"/>
    </location>
</feature>
<evidence type="ECO:0000256" key="6">
    <source>
        <dbReference type="ARBA" id="ARBA00022989"/>
    </source>
</evidence>
<feature type="transmembrane region" description="Helical" evidence="15">
    <location>
        <begin position="256"/>
        <end position="276"/>
    </location>
</feature>
<dbReference type="AlphaFoldDB" id="A0AA39HT16"/>
<dbReference type="SUPFAM" id="SSF63712">
    <property type="entry name" value="Nicotinic receptor ligand binding domain-like"/>
    <property type="match status" value="1"/>
</dbReference>
<dbReference type="GO" id="GO:0030659">
    <property type="term" value="C:cytoplasmic vesicle membrane"/>
    <property type="evidence" value="ECO:0007669"/>
    <property type="project" value="UniProtKB-SubCell"/>
</dbReference>
<keyword evidence="3" id="KW-0254">Endocytosis</keyword>
<comment type="similarity">
    <text evidence="15">Belongs to the ligand-gated ion channel (TC 1.A.9) family.</text>
</comment>
<evidence type="ECO:0000256" key="3">
    <source>
        <dbReference type="ARBA" id="ARBA00022583"/>
    </source>
</evidence>
<feature type="transmembrane region" description="Helical" evidence="15">
    <location>
        <begin position="454"/>
        <end position="473"/>
    </location>
</feature>
<reference evidence="18" key="1">
    <citation type="submission" date="2023-06" db="EMBL/GenBank/DDBJ databases">
        <title>Genomic analysis of the entomopathogenic nematode Steinernema hermaphroditum.</title>
        <authorList>
            <person name="Schwarz E.M."/>
            <person name="Heppert J.K."/>
            <person name="Baniya A."/>
            <person name="Schwartz H.T."/>
            <person name="Tan C.-H."/>
            <person name="Antoshechkin I."/>
            <person name="Sternberg P.W."/>
            <person name="Goodrich-Blair H."/>
            <person name="Dillman A.R."/>
        </authorList>
    </citation>
    <scope>NUCLEOTIDE SEQUENCE</scope>
    <source>
        <strain evidence="18">PS9179</strain>
        <tissue evidence="18">Whole animal</tissue>
    </source>
</reference>
<dbReference type="InterPro" id="IPR038050">
    <property type="entry name" value="Neuro_actylchol_rec"/>
</dbReference>
<dbReference type="Gene3D" id="2.70.170.10">
    <property type="entry name" value="Neurotransmitter-gated ion-channel ligand-binding domain"/>
    <property type="match status" value="1"/>
</dbReference>
<keyword evidence="4 15" id="KW-0812">Transmembrane</keyword>
<dbReference type="InterPro" id="IPR006202">
    <property type="entry name" value="Neur_chan_lig-bd"/>
</dbReference>
<dbReference type="PRINTS" id="PR00252">
    <property type="entry name" value="NRIONCHANNEL"/>
</dbReference>
<dbReference type="Gene3D" id="1.20.58.390">
    <property type="entry name" value="Neurotransmitter-gated ion-channel transmembrane domain"/>
    <property type="match status" value="1"/>
</dbReference>